<proteinExistence type="predicted"/>
<sequence length="116" mass="12306">MLMIKNGKIMLTRGDSAYITVTLKAQDGAAYTMQAGDKLTLTVRKQAVDTSSILLQSVSDSNTIKLAPEQTEKLASGSYSYDIQLTTVAGDVFTVAGATSINSNLANFIVLPEVTV</sequence>
<gene>
    <name evidence="1" type="ORF">KQI75_00625</name>
</gene>
<evidence type="ECO:0000313" key="2">
    <source>
        <dbReference type="Proteomes" id="UP000783588"/>
    </source>
</evidence>
<dbReference type="EMBL" id="JAHLQI010000001">
    <property type="protein sequence ID" value="MBU5489141.1"/>
    <property type="molecule type" value="Genomic_DNA"/>
</dbReference>
<organism evidence="1 2">
    <name type="scientific">Butyricicoccus intestinisimiae</name>
    <dbReference type="NCBI Taxonomy" id="2841509"/>
    <lineage>
        <taxon>Bacteria</taxon>
        <taxon>Bacillati</taxon>
        <taxon>Bacillota</taxon>
        <taxon>Clostridia</taxon>
        <taxon>Eubacteriales</taxon>
        <taxon>Butyricicoccaceae</taxon>
        <taxon>Butyricicoccus</taxon>
    </lineage>
</organism>
<comment type="caution">
    <text evidence="1">The sequence shown here is derived from an EMBL/GenBank/DDBJ whole genome shotgun (WGS) entry which is preliminary data.</text>
</comment>
<protein>
    <submittedName>
        <fullName evidence="1">Uncharacterized protein</fullName>
    </submittedName>
</protein>
<dbReference type="Proteomes" id="UP000783588">
    <property type="component" value="Unassembled WGS sequence"/>
</dbReference>
<evidence type="ECO:0000313" key="1">
    <source>
        <dbReference type="EMBL" id="MBU5489141.1"/>
    </source>
</evidence>
<reference evidence="1 2" key="1">
    <citation type="submission" date="2021-06" db="EMBL/GenBank/DDBJ databases">
        <authorList>
            <person name="Sun Q."/>
            <person name="Li D."/>
        </authorList>
    </citation>
    <scope>NUCLEOTIDE SEQUENCE [LARGE SCALE GENOMIC DNA]</scope>
    <source>
        <strain evidence="1 2">MSJd-7</strain>
    </source>
</reference>
<name>A0ABS6EN74_9FIRM</name>
<dbReference type="RefSeq" id="WP_216468754.1">
    <property type="nucleotide sequence ID" value="NZ_JAHLQI010000001.1"/>
</dbReference>
<keyword evidence="2" id="KW-1185">Reference proteome</keyword>
<accession>A0ABS6EN74</accession>